<dbReference type="GO" id="GO:0006508">
    <property type="term" value="P:proteolysis"/>
    <property type="evidence" value="ECO:0007669"/>
    <property type="project" value="UniProtKB-KW"/>
</dbReference>
<reference evidence="8 9" key="1">
    <citation type="journal article" date="2016" name="Sci. Rep.">
        <title>Penicillium arizonense, a new, genome sequenced fungal species, reveals a high chemical diversity in secreted metabolites.</title>
        <authorList>
            <person name="Grijseels S."/>
            <person name="Nielsen J.C."/>
            <person name="Randelovic M."/>
            <person name="Nielsen J."/>
            <person name="Nielsen K.F."/>
            <person name="Workman M."/>
            <person name="Frisvad J.C."/>
        </authorList>
    </citation>
    <scope>NUCLEOTIDE SEQUENCE [LARGE SCALE GENOMIC DNA]</scope>
    <source>
        <strain evidence="8 9">CBS 141311</strain>
    </source>
</reference>
<dbReference type="SUPFAM" id="SSF82171">
    <property type="entry name" value="DPP6 N-terminal domain-like"/>
    <property type="match status" value="1"/>
</dbReference>
<evidence type="ECO:0000313" key="8">
    <source>
        <dbReference type="EMBL" id="OGE54191.1"/>
    </source>
</evidence>
<dbReference type="InterPro" id="IPR029058">
    <property type="entry name" value="AB_hydrolase_fold"/>
</dbReference>
<dbReference type="RefSeq" id="XP_022489628.1">
    <property type="nucleotide sequence ID" value="XM_022630141.1"/>
</dbReference>
<evidence type="ECO:0000256" key="1">
    <source>
        <dbReference type="ARBA" id="ARBA00010040"/>
    </source>
</evidence>
<dbReference type="STRING" id="1835702.A0A1F5LMP5"/>
<dbReference type="OrthoDB" id="416344at2759"/>
<dbReference type="InterPro" id="IPR001375">
    <property type="entry name" value="Peptidase_S9_cat"/>
</dbReference>
<proteinExistence type="inferred from homology"/>
<dbReference type="FunFam" id="3.40.50.1820:FF:000028">
    <property type="entry name" value="S9 family peptidase"/>
    <property type="match status" value="1"/>
</dbReference>
<sequence>MAIRSMKFTPEVLLGAPRRSSAVPNAAGTLAVYTQTSYSFESHSKTNEIRVIEISSGRSALITNDPGASNPQWLDTSDQLVWLKSKANGNTSFIIGDARQADNTYTAGTLPGPVSDLKLTLIEPGKVGFAVTGKANPDGSLYNPHDAKKPYTTGKLYTSLFVRHWDSYVEPQKNSIWYGVLERAPLSPARRQAGKYSVSGLTNLIQVSGLAGVESPIPPFGGTGDFDISPSAIVFIAKDPDLNPATHTSCSCYYAPMFSWTSMSVPDAKICKVTGLQGAMSSPVLNSDGSSIALLAMREDGYESDKNRILYVPNPWDGNMIEIFESANGEGLWNLSPSALSFSQDDKSLILVAEEIGRGVLYQLPLDNAQKVKPDSLKRLTRSGFVNDAVPAAANSSKLFLSSSSLVDNSLWTIIDPACPDDIQVVSSNGRGGAAFGLSPAQVDEIWFRGAEDHPVHAFVVKPSNFKPGEKYPLAYLIHGGPQGAWNDQWSTRWNPAVFAEQGYVVITPNPTGSTGYGQPFTDGIKGQWGGRPYEDLVKGFEHIEQHLDYVDTSRAVALGASYGGYMMNWIQGHPLGRKFKALVTHDGVFSMTSQLASEEQYFPLHDLKGPIWKVPENWAKWDPSRFTENWQTPHLIIHNELDYRLTIAEGLAAFNVLQMRGVESAFLTFPDENHWVLNPENSLLWHRTVLNWINKYVGLPALSEEPDLSLGVANMSI</sequence>
<dbReference type="PANTHER" id="PTHR42776">
    <property type="entry name" value="SERINE PEPTIDASE S9 FAMILY MEMBER"/>
    <property type="match status" value="1"/>
</dbReference>
<dbReference type="GO" id="GO:0017000">
    <property type="term" value="P:antibiotic biosynthetic process"/>
    <property type="evidence" value="ECO:0007669"/>
    <property type="project" value="UniProtKB-ARBA"/>
</dbReference>
<dbReference type="Pfam" id="PF00326">
    <property type="entry name" value="Peptidase_S9"/>
    <property type="match status" value="1"/>
</dbReference>
<gene>
    <name evidence="8" type="ORF">PENARI_c006G01098</name>
</gene>
<dbReference type="GeneID" id="34574875"/>
<name>A0A1F5LMP5_PENAI</name>
<accession>A0A1F5LMP5</accession>
<evidence type="ECO:0000259" key="7">
    <source>
        <dbReference type="Pfam" id="PF00326"/>
    </source>
</evidence>
<keyword evidence="3" id="KW-0732">Signal</keyword>
<dbReference type="PANTHER" id="PTHR42776:SF13">
    <property type="entry name" value="DIPEPTIDYL-PEPTIDASE 5"/>
    <property type="match status" value="1"/>
</dbReference>
<organism evidence="8 9">
    <name type="scientific">Penicillium arizonense</name>
    <dbReference type="NCBI Taxonomy" id="1835702"/>
    <lineage>
        <taxon>Eukaryota</taxon>
        <taxon>Fungi</taxon>
        <taxon>Dikarya</taxon>
        <taxon>Ascomycota</taxon>
        <taxon>Pezizomycotina</taxon>
        <taxon>Eurotiomycetes</taxon>
        <taxon>Eurotiomycetidae</taxon>
        <taxon>Eurotiales</taxon>
        <taxon>Aspergillaceae</taxon>
        <taxon>Penicillium</taxon>
    </lineage>
</organism>
<dbReference type="EMBL" id="LXJU01000006">
    <property type="protein sequence ID" value="OGE54191.1"/>
    <property type="molecule type" value="Genomic_DNA"/>
</dbReference>
<evidence type="ECO:0000256" key="3">
    <source>
        <dbReference type="ARBA" id="ARBA00022729"/>
    </source>
</evidence>
<evidence type="ECO:0000256" key="2">
    <source>
        <dbReference type="ARBA" id="ARBA00022670"/>
    </source>
</evidence>
<comment type="similarity">
    <text evidence="1">Belongs to the peptidase S9C family.</text>
</comment>
<keyword evidence="5" id="KW-0720">Serine protease</keyword>
<evidence type="ECO:0000313" key="9">
    <source>
        <dbReference type="Proteomes" id="UP000177622"/>
    </source>
</evidence>
<keyword evidence="4" id="KW-0378">Hydrolase</keyword>
<dbReference type="Gene3D" id="2.120.10.30">
    <property type="entry name" value="TolB, C-terminal domain"/>
    <property type="match status" value="1"/>
</dbReference>
<keyword evidence="9" id="KW-1185">Reference proteome</keyword>
<dbReference type="GO" id="GO:0004252">
    <property type="term" value="F:serine-type endopeptidase activity"/>
    <property type="evidence" value="ECO:0007669"/>
    <property type="project" value="TreeGrafter"/>
</dbReference>
<dbReference type="Gene3D" id="3.40.50.1820">
    <property type="entry name" value="alpha/beta hydrolase"/>
    <property type="match status" value="1"/>
</dbReference>
<dbReference type="InterPro" id="IPR011042">
    <property type="entry name" value="6-blade_b-propeller_TolB-like"/>
</dbReference>
<comment type="caution">
    <text evidence="8">The sequence shown here is derived from an EMBL/GenBank/DDBJ whole genome shotgun (WGS) entry which is preliminary data.</text>
</comment>
<feature type="domain" description="Peptidase S9 prolyl oligopeptidase catalytic" evidence="7">
    <location>
        <begin position="490"/>
        <end position="699"/>
    </location>
</feature>
<protein>
    <recommendedName>
        <fullName evidence="6">Dipeptidyl-peptidase V</fullName>
    </recommendedName>
</protein>
<dbReference type="Proteomes" id="UP000177622">
    <property type="component" value="Unassembled WGS sequence"/>
</dbReference>
<dbReference type="GO" id="GO:0072330">
    <property type="term" value="P:monocarboxylic acid biosynthetic process"/>
    <property type="evidence" value="ECO:0007669"/>
    <property type="project" value="UniProtKB-ARBA"/>
</dbReference>
<evidence type="ECO:0000256" key="4">
    <source>
        <dbReference type="ARBA" id="ARBA00022801"/>
    </source>
</evidence>
<keyword evidence="2" id="KW-0645">Protease</keyword>
<evidence type="ECO:0000256" key="5">
    <source>
        <dbReference type="ARBA" id="ARBA00022825"/>
    </source>
</evidence>
<dbReference type="AlphaFoldDB" id="A0A1F5LMP5"/>
<evidence type="ECO:0000256" key="6">
    <source>
        <dbReference type="ARBA" id="ARBA00032829"/>
    </source>
</evidence>
<dbReference type="SUPFAM" id="SSF53474">
    <property type="entry name" value="alpha/beta-Hydrolases"/>
    <property type="match status" value="1"/>
</dbReference>